<keyword evidence="2" id="KW-1185">Reference proteome</keyword>
<dbReference type="EMBL" id="QEAS01000007">
    <property type="protein sequence ID" value="PWG80837.1"/>
    <property type="molecule type" value="Genomic_DNA"/>
</dbReference>
<dbReference type="NCBIfam" id="TIGR00333">
    <property type="entry name" value="nrdI"/>
    <property type="match status" value="1"/>
</dbReference>
<dbReference type="InterPro" id="IPR029039">
    <property type="entry name" value="Flavoprotein-like_sf"/>
</dbReference>
<dbReference type="AlphaFoldDB" id="A0A2U2PHD6"/>
<dbReference type="RefSeq" id="WP_109415693.1">
    <property type="nucleotide sequence ID" value="NZ_QEAS01000007.1"/>
</dbReference>
<comment type="caution">
    <text evidence="1">The sequence shown here is derived from an EMBL/GenBank/DDBJ whole genome shotgun (WGS) entry which is preliminary data.</text>
</comment>
<gene>
    <name evidence="1" type="primary">nrdI</name>
    <name evidence="1" type="ORF">DDR33_10305</name>
</gene>
<dbReference type="GO" id="GO:0010181">
    <property type="term" value="F:FMN binding"/>
    <property type="evidence" value="ECO:0007669"/>
    <property type="project" value="InterPro"/>
</dbReference>
<dbReference type="PANTHER" id="PTHR37297">
    <property type="entry name" value="PROTEIN NRDI"/>
    <property type="match status" value="1"/>
</dbReference>
<evidence type="ECO:0000313" key="2">
    <source>
        <dbReference type="Proteomes" id="UP000245647"/>
    </source>
</evidence>
<dbReference type="InterPro" id="IPR004465">
    <property type="entry name" value="RNR_NrdI"/>
</dbReference>
<dbReference type="Gene3D" id="3.40.50.360">
    <property type="match status" value="1"/>
</dbReference>
<name>A0A2U2PHD6_9SPHI</name>
<dbReference type="PANTHER" id="PTHR37297:SF1">
    <property type="entry name" value="PROTEIN NRDI"/>
    <property type="match status" value="1"/>
</dbReference>
<dbReference type="SUPFAM" id="SSF52218">
    <property type="entry name" value="Flavoproteins"/>
    <property type="match status" value="1"/>
</dbReference>
<dbReference type="Proteomes" id="UP000245647">
    <property type="component" value="Unassembled WGS sequence"/>
</dbReference>
<evidence type="ECO:0000313" key="1">
    <source>
        <dbReference type="EMBL" id="PWG80837.1"/>
    </source>
</evidence>
<dbReference type="OrthoDB" id="350535at2"/>
<proteinExistence type="predicted"/>
<dbReference type="Pfam" id="PF07972">
    <property type="entry name" value="Flavodoxin_NdrI"/>
    <property type="match status" value="1"/>
</dbReference>
<accession>A0A2U2PHD6</accession>
<dbReference type="PIRSF" id="PIRSF005087">
    <property type="entry name" value="NrdI"/>
    <property type="match status" value="1"/>
</dbReference>
<organism evidence="1 2">
    <name type="scientific">Pararcticibacter amylolyticus</name>
    <dbReference type="NCBI Taxonomy" id="2173175"/>
    <lineage>
        <taxon>Bacteria</taxon>
        <taxon>Pseudomonadati</taxon>
        <taxon>Bacteroidota</taxon>
        <taxon>Sphingobacteriia</taxon>
        <taxon>Sphingobacteriales</taxon>
        <taxon>Sphingobacteriaceae</taxon>
        <taxon>Pararcticibacter</taxon>
    </lineage>
</organism>
<protein>
    <submittedName>
        <fullName evidence="1">Class Ib ribonucleoside-diphosphate reductase assembly flavoprotein NrdI</fullName>
    </submittedName>
</protein>
<sequence>MWIYYDTKTGNVQRFVEKLRELREWKLEKISPGLHIRQPGHLITFTTRFGEVPESTIAFVEGNASYIKSVSSSGNRNWGRNFALAADKISVQLGVPVALKFELSGTNKDVNTFIQEIEQFII</sequence>
<reference evidence="1 2" key="1">
    <citation type="submission" date="2018-04" db="EMBL/GenBank/DDBJ databases">
        <title>Pedobacter chongqingensis sp. nov., isolated from a rottenly hemp rope.</title>
        <authorList>
            <person name="Cai Y."/>
        </authorList>
    </citation>
    <scope>NUCLEOTIDE SEQUENCE [LARGE SCALE GENOMIC DNA]</scope>
    <source>
        <strain evidence="1 2">FJ4-8</strain>
    </source>
</reference>